<dbReference type="GO" id="GO:0004645">
    <property type="term" value="F:1,4-alpha-oligoglucan phosphorylase activity"/>
    <property type="evidence" value="ECO:0007669"/>
    <property type="project" value="InterPro"/>
</dbReference>
<dbReference type="InterPro" id="IPR035902">
    <property type="entry name" value="Nuc_phospho_transferase"/>
</dbReference>
<evidence type="ECO:0000256" key="1">
    <source>
        <dbReference type="ARBA" id="ARBA00022676"/>
    </source>
</evidence>
<dbReference type="Proteomes" id="UP001208570">
    <property type="component" value="Unassembled WGS sequence"/>
</dbReference>
<organism evidence="3 4">
    <name type="scientific">Paralvinella palmiformis</name>
    <dbReference type="NCBI Taxonomy" id="53620"/>
    <lineage>
        <taxon>Eukaryota</taxon>
        <taxon>Metazoa</taxon>
        <taxon>Spiralia</taxon>
        <taxon>Lophotrochozoa</taxon>
        <taxon>Annelida</taxon>
        <taxon>Polychaeta</taxon>
        <taxon>Sedentaria</taxon>
        <taxon>Canalipalpata</taxon>
        <taxon>Terebellida</taxon>
        <taxon>Terebelliformia</taxon>
        <taxon>Alvinellidae</taxon>
        <taxon>Paralvinella</taxon>
    </lineage>
</organism>
<proteinExistence type="predicted"/>
<dbReference type="PANTHER" id="PTHR10515">
    <property type="entry name" value="THYMIDINE PHOSPHORYLASE"/>
    <property type="match status" value="1"/>
</dbReference>
<keyword evidence="4" id="KW-1185">Reference proteome</keyword>
<evidence type="ECO:0000313" key="4">
    <source>
        <dbReference type="Proteomes" id="UP001208570"/>
    </source>
</evidence>
<accession>A0AAD9K1R7</accession>
<dbReference type="SUPFAM" id="SSF52418">
    <property type="entry name" value="Nucleoside phosphorylase/phosphoribosyltransferase catalytic domain"/>
    <property type="match status" value="1"/>
</dbReference>
<dbReference type="EMBL" id="JAODUP010000097">
    <property type="protein sequence ID" value="KAK2162523.1"/>
    <property type="molecule type" value="Genomic_DNA"/>
</dbReference>
<evidence type="ECO:0000256" key="2">
    <source>
        <dbReference type="ARBA" id="ARBA00022679"/>
    </source>
</evidence>
<keyword evidence="2" id="KW-0808">Transferase</keyword>
<gene>
    <name evidence="3" type="ORF">LSH36_97g07057</name>
</gene>
<protein>
    <submittedName>
        <fullName evidence="3">Uncharacterized protein</fullName>
    </submittedName>
</protein>
<dbReference type="GO" id="GO:0005829">
    <property type="term" value="C:cytosol"/>
    <property type="evidence" value="ECO:0007669"/>
    <property type="project" value="TreeGrafter"/>
</dbReference>
<reference evidence="3" key="1">
    <citation type="journal article" date="2023" name="Mol. Biol. Evol.">
        <title>Third-Generation Sequencing Reveals the Adaptive Role of the Epigenome in Three Deep-Sea Polychaetes.</title>
        <authorList>
            <person name="Perez M."/>
            <person name="Aroh O."/>
            <person name="Sun Y."/>
            <person name="Lan Y."/>
            <person name="Juniper S.K."/>
            <person name="Young C.R."/>
            <person name="Angers B."/>
            <person name="Qian P.Y."/>
        </authorList>
    </citation>
    <scope>NUCLEOTIDE SEQUENCE</scope>
    <source>
        <strain evidence="3">P08H-3</strain>
    </source>
</reference>
<dbReference type="AlphaFoldDB" id="A0AAD9K1R7"/>
<keyword evidence="1" id="KW-0328">Glycosyltransferase</keyword>
<dbReference type="GO" id="GO:0006206">
    <property type="term" value="P:pyrimidine nucleobase metabolic process"/>
    <property type="evidence" value="ECO:0007669"/>
    <property type="project" value="InterPro"/>
</dbReference>
<sequence>MISPSFSCYSGALMMAFHIQGISDVEIDLFMRAMMFSGQLLTWPKPWHDILASLQSTGSTGNKAKLILAPVMAACGLKLSTIPGFTGTGKTMGDVCALLAEVGCCVVEQPVEMAPAERIIRDMAELVSVGNNNAFKEACMVARVGAMRLTTILMDIPYGPGESIKTKSAAIDMAKTMAELSKIMSVKCNVVVTNVDHPVGQNIGHAVEIVEAIKCLHGNAPDDLHTVVCKLGKHLKCGDVNEK</sequence>
<dbReference type="Gene3D" id="3.40.1030.10">
    <property type="entry name" value="Nucleoside phosphorylase/phosphoribosyltransferase catalytic domain"/>
    <property type="match status" value="1"/>
</dbReference>
<name>A0AAD9K1R7_9ANNE</name>
<dbReference type="PANTHER" id="PTHR10515:SF0">
    <property type="entry name" value="THYMIDINE PHOSPHORYLASE"/>
    <property type="match status" value="1"/>
</dbReference>
<dbReference type="InterPro" id="IPR000053">
    <property type="entry name" value="Thymidine/pyrmidine_PPase"/>
</dbReference>
<evidence type="ECO:0000313" key="3">
    <source>
        <dbReference type="EMBL" id="KAK2162523.1"/>
    </source>
</evidence>
<comment type="caution">
    <text evidence="3">The sequence shown here is derived from an EMBL/GenBank/DDBJ whole genome shotgun (WGS) entry which is preliminary data.</text>
</comment>